<gene>
    <name evidence="3" type="ORF">M9Y10_014519</name>
</gene>
<feature type="domain" description="Myb-like" evidence="1">
    <location>
        <begin position="159"/>
        <end position="201"/>
    </location>
</feature>
<keyword evidence="4" id="KW-1185">Reference proteome</keyword>
<feature type="domain" description="HTH myb-type" evidence="2">
    <location>
        <begin position="159"/>
        <end position="205"/>
    </location>
</feature>
<dbReference type="PROSITE" id="PS51294">
    <property type="entry name" value="HTH_MYB"/>
    <property type="match status" value="2"/>
</dbReference>
<evidence type="ECO:0000313" key="4">
    <source>
        <dbReference type="Proteomes" id="UP001470230"/>
    </source>
</evidence>
<dbReference type="Pfam" id="PF00249">
    <property type="entry name" value="Myb_DNA-binding"/>
    <property type="match status" value="2"/>
</dbReference>
<protein>
    <recommendedName>
        <fullName evidence="5">Myb-like DNA-binding domain containing protein</fullName>
    </recommendedName>
</protein>
<dbReference type="EMBL" id="JAPFFF010000002">
    <property type="protein sequence ID" value="KAK8896609.1"/>
    <property type="molecule type" value="Genomic_DNA"/>
</dbReference>
<feature type="domain" description="Myb-like" evidence="1">
    <location>
        <begin position="94"/>
        <end position="149"/>
    </location>
</feature>
<dbReference type="SMART" id="SM00717">
    <property type="entry name" value="SANT"/>
    <property type="match status" value="2"/>
</dbReference>
<sequence length="274" mass="32196">MIHNFFGSSLVYHNNCKLPLPKLDNSKSNCNAFYTTNNNAHIAILPTNMTKVIKNEGIPSDISFLYQSYFCDIYNRLDQFPNQNIDEVAKDHGKSFIAKNPFTKIEDKILISLVNVHGPRKWQKISLIMKKLNFNRNGRQCRDRYFHYLSPHINNDAEWSSDDDELLLKSVKEKGKKWKSFEMLFKGRTEVSIRNRYNLLIRKEKKEIKKKQKSNQIANKIENKKESDAELKNDTNDALFNFEMFNDDLGENTDTDSSFDFNCDENSIVEQFYF</sequence>
<evidence type="ECO:0000259" key="1">
    <source>
        <dbReference type="PROSITE" id="PS50090"/>
    </source>
</evidence>
<dbReference type="Gene3D" id="1.10.10.60">
    <property type="entry name" value="Homeodomain-like"/>
    <property type="match status" value="2"/>
</dbReference>
<dbReference type="PANTHER" id="PTHR45614:SF253">
    <property type="entry name" value="CHROMOSOME UNDETERMINED SCAFFOLD_38, WHOLE GENOME SHOTGUN SEQUENCE"/>
    <property type="match status" value="1"/>
</dbReference>
<dbReference type="PANTHER" id="PTHR45614">
    <property type="entry name" value="MYB PROTEIN-RELATED"/>
    <property type="match status" value="1"/>
</dbReference>
<proteinExistence type="predicted"/>
<dbReference type="InterPro" id="IPR001005">
    <property type="entry name" value="SANT/Myb"/>
</dbReference>
<dbReference type="InterPro" id="IPR009057">
    <property type="entry name" value="Homeodomain-like_sf"/>
</dbReference>
<evidence type="ECO:0008006" key="5">
    <source>
        <dbReference type="Google" id="ProtNLM"/>
    </source>
</evidence>
<evidence type="ECO:0000259" key="2">
    <source>
        <dbReference type="PROSITE" id="PS51294"/>
    </source>
</evidence>
<dbReference type="PROSITE" id="PS50090">
    <property type="entry name" value="MYB_LIKE"/>
    <property type="match status" value="2"/>
</dbReference>
<dbReference type="InterPro" id="IPR050560">
    <property type="entry name" value="MYB_TF"/>
</dbReference>
<dbReference type="InterPro" id="IPR017930">
    <property type="entry name" value="Myb_dom"/>
</dbReference>
<evidence type="ECO:0000313" key="3">
    <source>
        <dbReference type="EMBL" id="KAK8896609.1"/>
    </source>
</evidence>
<dbReference type="CDD" id="cd00167">
    <property type="entry name" value="SANT"/>
    <property type="match status" value="2"/>
</dbReference>
<organism evidence="3 4">
    <name type="scientific">Tritrichomonas musculus</name>
    <dbReference type="NCBI Taxonomy" id="1915356"/>
    <lineage>
        <taxon>Eukaryota</taxon>
        <taxon>Metamonada</taxon>
        <taxon>Parabasalia</taxon>
        <taxon>Tritrichomonadida</taxon>
        <taxon>Tritrichomonadidae</taxon>
        <taxon>Tritrichomonas</taxon>
    </lineage>
</organism>
<name>A0ABR2KZR5_9EUKA</name>
<comment type="caution">
    <text evidence="3">The sequence shown here is derived from an EMBL/GenBank/DDBJ whole genome shotgun (WGS) entry which is preliminary data.</text>
</comment>
<dbReference type="SUPFAM" id="SSF46689">
    <property type="entry name" value="Homeodomain-like"/>
    <property type="match status" value="1"/>
</dbReference>
<reference evidence="3 4" key="1">
    <citation type="submission" date="2024-04" db="EMBL/GenBank/DDBJ databases">
        <title>Tritrichomonas musculus Genome.</title>
        <authorList>
            <person name="Alves-Ferreira E."/>
            <person name="Grigg M."/>
            <person name="Lorenzi H."/>
            <person name="Galac M."/>
        </authorList>
    </citation>
    <scope>NUCLEOTIDE SEQUENCE [LARGE SCALE GENOMIC DNA]</scope>
    <source>
        <strain evidence="3 4">EAF2021</strain>
    </source>
</reference>
<accession>A0ABR2KZR5</accession>
<dbReference type="Proteomes" id="UP001470230">
    <property type="component" value="Unassembled WGS sequence"/>
</dbReference>
<feature type="domain" description="HTH myb-type" evidence="2">
    <location>
        <begin position="94"/>
        <end position="153"/>
    </location>
</feature>